<gene>
    <name evidence="14" type="ORF">Y88_2753</name>
</gene>
<evidence type="ECO:0000256" key="7">
    <source>
        <dbReference type="ARBA" id="ARBA00022723"/>
    </source>
</evidence>
<dbReference type="InterPro" id="IPR016174">
    <property type="entry name" value="Di-haem_cyt_TM"/>
</dbReference>
<evidence type="ECO:0000256" key="10">
    <source>
        <dbReference type="ARBA" id="ARBA00023004"/>
    </source>
</evidence>
<keyword evidence="6 12" id="KW-0812">Transmembrane</keyword>
<evidence type="ECO:0000256" key="2">
    <source>
        <dbReference type="ARBA" id="ARBA00008622"/>
    </source>
</evidence>
<feature type="transmembrane region" description="Helical" evidence="12">
    <location>
        <begin position="66"/>
        <end position="85"/>
    </location>
</feature>
<dbReference type="STRING" id="983920.Y88_2753"/>
<dbReference type="Gene3D" id="1.20.950.20">
    <property type="entry name" value="Transmembrane di-heme cytochromes, Chain C"/>
    <property type="match status" value="1"/>
</dbReference>
<dbReference type="GO" id="GO:0005886">
    <property type="term" value="C:plasma membrane"/>
    <property type="evidence" value="ECO:0007669"/>
    <property type="project" value="UniProtKB-SubCell"/>
</dbReference>
<dbReference type="RefSeq" id="WP_008068260.1">
    <property type="nucleotide sequence ID" value="NZ_AQWK01000017.1"/>
</dbReference>
<keyword evidence="4" id="KW-1003">Cell membrane</keyword>
<proteinExistence type="inferred from homology"/>
<dbReference type="HOGENOM" id="CLU_075520_0_0_5"/>
<dbReference type="GO" id="GO:0005506">
    <property type="term" value="F:iron ion binding"/>
    <property type="evidence" value="ECO:0007669"/>
    <property type="project" value="InterPro"/>
</dbReference>
<comment type="subcellular location">
    <subcellularLocation>
        <location evidence="1">Cell membrane</location>
        <topology evidence="1">Multi-pass membrane protein</topology>
    </subcellularLocation>
</comment>
<evidence type="ECO:0000256" key="6">
    <source>
        <dbReference type="ARBA" id="ARBA00022692"/>
    </source>
</evidence>
<dbReference type="NCBIfam" id="TIGR02125">
    <property type="entry name" value="CytB-hydogenase"/>
    <property type="match status" value="1"/>
</dbReference>
<protein>
    <submittedName>
        <fullName evidence="14">HupC protein</fullName>
    </submittedName>
</protein>
<dbReference type="FunCoup" id="F1Z428">
    <property type="interactions" value="162"/>
</dbReference>
<keyword evidence="5" id="KW-0349">Heme</keyword>
<dbReference type="InParanoid" id="F1Z428"/>
<keyword evidence="3" id="KW-0813">Transport</keyword>
<name>F1Z428_9SPHN</name>
<evidence type="ECO:0000256" key="9">
    <source>
        <dbReference type="ARBA" id="ARBA00022989"/>
    </source>
</evidence>
<keyword evidence="9 12" id="KW-1133">Transmembrane helix</keyword>
<dbReference type="SUPFAM" id="SSF81342">
    <property type="entry name" value="Transmembrane di-heme cytochromes"/>
    <property type="match status" value="1"/>
</dbReference>
<evidence type="ECO:0000313" key="15">
    <source>
        <dbReference type="Proteomes" id="UP000004728"/>
    </source>
</evidence>
<dbReference type="EMBL" id="AEWJ01000017">
    <property type="protein sequence ID" value="EGD60640.1"/>
    <property type="molecule type" value="Genomic_DNA"/>
</dbReference>
<evidence type="ECO:0000256" key="4">
    <source>
        <dbReference type="ARBA" id="ARBA00022475"/>
    </source>
</evidence>
<dbReference type="PRINTS" id="PR00161">
    <property type="entry name" value="NIHGNASECYTB"/>
</dbReference>
<keyword evidence="7" id="KW-0479">Metal-binding</keyword>
<evidence type="ECO:0000256" key="1">
    <source>
        <dbReference type="ARBA" id="ARBA00004651"/>
    </source>
</evidence>
<feature type="transmembrane region" description="Helical" evidence="12">
    <location>
        <begin position="191"/>
        <end position="208"/>
    </location>
</feature>
<dbReference type="GO" id="GO:0022904">
    <property type="term" value="P:respiratory electron transport chain"/>
    <property type="evidence" value="ECO:0007669"/>
    <property type="project" value="InterPro"/>
</dbReference>
<reference evidence="14 15" key="1">
    <citation type="journal article" date="2012" name="J. Bacteriol.">
        <title>Draft Genome Sequence of Novosphingobium nitrogenifigens Y88T.</title>
        <authorList>
            <person name="Strabala T.J."/>
            <person name="Macdonald L."/>
            <person name="Liu V."/>
            <person name="Smit A.M."/>
        </authorList>
    </citation>
    <scope>NUCLEOTIDE SEQUENCE [LARGE SCALE GENOMIC DNA]</scope>
    <source>
        <strain evidence="14 15">DSM 19370</strain>
    </source>
</reference>
<keyword evidence="15" id="KW-1185">Reference proteome</keyword>
<dbReference type="InterPro" id="IPR011577">
    <property type="entry name" value="Cyt_b561_bac/Ni-Hgenase"/>
</dbReference>
<dbReference type="eggNOG" id="COG1969">
    <property type="taxonomic scope" value="Bacteria"/>
</dbReference>
<dbReference type="Proteomes" id="UP000004728">
    <property type="component" value="Unassembled WGS sequence"/>
</dbReference>
<keyword evidence="10" id="KW-0408">Iron</keyword>
<feature type="domain" description="Cytochrome b561 bacterial/Ni-hydrogenase" evidence="13">
    <location>
        <begin position="18"/>
        <end position="225"/>
    </location>
</feature>
<evidence type="ECO:0000256" key="3">
    <source>
        <dbReference type="ARBA" id="ARBA00022448"/>
    </source>
</evidence>
<comment type="caution">
    <text evidence="14">The sequence shown here is derived from an EMBL/GenBank/DDBJ whole genome shotgun (WGS) entry which is preliminary data.</text>
</comment>
<evidence type="ECO:0000313" key="14">
    <source>
        <dbReference type="EMBL" id="EGD60640.1"/>
    </source>
</evidence>
<dbReference type="PANTHER" id="PTHR30485:SF0">
    <property type="entry name" value="NI_FE-HYDROGENASE 1 B-TYPE CYTOCHROME SUBUNIT-RELATED"/>
    <property type="match status" value="1"/>
</dbReference>
<dbReference type="AlphaFoldDB" id="F1Z428"/>
<keyword evidence="11 12" id="KW-0472">Membrane</keyword>
<dbReference type="InterPro" id="IPR000516">
    <property type="entry name" value="Ni-dep_Hydgase_cyt-B"/>
</dbReference>
<dbReference type="GO" id="GO:0009055">
    <property type="term" value="F:electron transfer activity"/>
    <property type="evidence" value="ECO:0007669"/>
    <property type="project" value="InterPro"/>
</dbReference>
<comment type="similarity">
    <text evidence="2">Belongs to the HupC/HyaC/HydC family.</text>
</comment>
<evidence type="ECO:0000256" key="12">
    <source>
        <dbReference type="SAM" id="Phobius"/>
    </source>
</evidence>
<dbReference type="OrthoDB" id="9781740at2"/>
<feature type="transmembrane region" description="Helical" evidence="12">
    <location>
        <begin position="25"/>
        <end position="45"/>
    </location>
</feature>
<dbReference type="GO" id="GO:0020037">
    <property type="term" value="F:heme binding"/>
    <property type="evidence" value="ECO:0007669"/>
    <property type="project" value="TreeGrafter"/>
</dbReference>
<keyword evidence="8" id="KW-0249">Electron transport</keyword>
<dbReference type="Pfam" id="PF01292">
    <property type="entry name" value="Ni_hydr_CYTB"/>
    <property type="match status" value="1"/>
</dbReference>
<evidence type="ECO:0000259" key="13">
    <source>
        <dbReference type="Pfam" id="PF01292"/>
    </source>
</evidence>
<feature type="transmembrane region" description="Helical" evidence="12">
    <location>
        <begin position="133"/>
        <end position="157"/>
    </location>
</feature>
<accession>F1Z428</accession>
<dbReference type="InterPro" id="IPR051542">
    <property type="entry name" value="Hydrogenase_cytochrome"/>
</dbReference>
<organism evidence="14 15">
    <name type="scientific">Novosphingobium nitrogenifigens DSM 19370</name>
    <dbReference type="NCBI Taxonomy" id="983920"/>
    <lineage>
        <taxon>Bacteria</taxon>
        <taxon>Pseudomonadati</taxon>
        <taxon>Pseudomonadota</taxon>
        <taxon>Alphaproteobacteria</taxon>
        <taxon>Sphingomonadales</taxon>
        <taxon>Sphingomonadaceae</taxon>
        <taxon>Novosphingobium</taxon>
    </lineage>
</organism>
<evidence type="ECO:0000256" key="5">
    <source>
        <dbReference type="ARBA" id="ARBA00022617"/>
    </source>
</evidence>
<evidence type="ECO:0000256" key="11">
    <source>
        <dbReference type="ARBA" id="ARBA00023136"/>
    </source>
</evidence>
<dbReference type="PANTHER" id="PTHR30485">
    <property type="entry name" value="NI/FE-HYDROGENASE 1 B-TYPE CYTOCHROME SUBUNIT"/>
    <property type="match status" value="1"/>
</dbReference>
<sequence>MASTPVDDTPQGEPLVYVYEAPVRLWHWVNATAITLLFVTGYLIGSPPPSLNGEPSAHYLFGWIRFIHFSCGQIMAVGIIFRFYWSFVGNYFSREIIRPPVLSRKFWKGVMLETKSYALAEHSSRRYVGHNPLAILSMHVLFVWVAVFMVVTGLALYGEGEGPGWIHTVFTGPVLLLFGNNSLTVHTWHHFGMWAMVIFVLVHIYAAVREDILSREAIITSMISGWRKARKVTPID</sequence>
<evidence type="ECO:0000256" key="8">
    <source>
        <dbReference type="ARBA" id="ARBA00022982"/>
    </source>
</evidence>